<keyword evidence="6" id="KW-1185">Reference proteome</keyword>
<feature type="repeat" description="TPR" evidence="3">
    <location>
        <begin position="1210"/>
        <end position="1243"/>
    </location>
</feature>
<dbReference type="InterPro" id="IPR050498">
    <property type="entry name" value="Ycf3"/>
</dbReference>
<dbReference type="Pfam" id="PF13365">
    <property type="entry name" value="Trypsin_2"/>
    <property type="match status" value="2"/>
</dbReference>
<dbReference type="InterPro" id="IPR019734">
    <property type="entry name" value="TPR_rpt"/>
</dbReference>
<dbReference type="Proteomes" id="UP000637383">
    <property type="component" value="Unassembled WGS sequence"/>
</dbReference>
<dbReference type="PROSITE" id="PS50005">
    <property type="entry name" value="TPR"/>
    <property type="match status" value="13"/>
</dbReference>
<name>A0ABR8KCY9_9NOSO</name>
<proteinExistence type="predicted"/>
<dbReference type="EMBL" id="JACJTU010000031">
    <property type="protein sequence ID" value="MBD2737406.1"/>
    <property type="molecule type" value="Genomic_DNA"/>
</dbReference>
<dbReference type="InterPro" id="IPR011990">
    <property type="entry name" value="TPR-like_helical_dom_sf"/>
</dbReference>
<feature type="repeat" description="TPR" evidence="3">
    <location>
        <begin position="1142"/>
        <end position="1175"/>
    </location>
</feature>
<accession>A0ABR8KCY9</accession>
<feature type="repeat" description="TPR" evidence="3">
    <location>
        <begin position="860"/>
        <end position="893"/>
    </location>
</feature>
<feature type="repeat" description="TPR" evidence="3">
    <location>
        <begin position="554"/>
        <end position="587"/>
    </location>
</feature>
<organism evidence="5 6">
    <name type="scientific">Nostoc paludosum FACHB-159</name>
    <dbReference type="NCBI Taxonomy" id="2692908"/>
    <lineage>
        <taxon>Bacteria</taxon>
        <taxon>Bacillati</taxon>
        <taxon>Cyanobacteriota</taxon>
        <taxon>Cyanophyceae</taxon>
        <taxon>Nostocales</taxon>
        <taxon>Nostocaceae</taxon>
        <taxon>Nostoc</taxon>
    </lineage>
</organism>
<comment type="caution">
    <text evidence="5">The sequence shown here is derived from an EMBL/GenBank/DDBJ whole genome shotgun (WGS) entry which is preliminary data.</text>
</comment>
<evidence type="ECO:0000256" key="2">
    <source>
        <dbReference type="ARBA" id="ARBA00022803"/>
    </source>
</evidence>
<dbReference type="Pfam" id="PF00515">
    <property type="entry name" value="TPR_1"/>
    <property type="match status" value="2"/>
</dbReference>
<dbReference type="SUPFAM" id="SSF50494">
    <property type="entry name" value="Trypsin-like serine proteases"/>
    <property type="match status" value="2"/>
</dbReference>
<sequence length="1382" mass="158409">MNRNLALILPLLLLQFPSLALEKPSSYLSQVAVDNSSCKIKAENGDEYSDKQLQTLAKRITLRVIGDNNGGSGTLLAKKGNSYLVVTNSHVVRGVNSISLQTSDGKTYSAQIVPKTNFDKFDLALLQFQSNQNYCLPKEIAASVPDKDMPVIAAGYSSEKGEIVFRKGTVQQIASRPLKEGYQIGYSSNIEQGMSGGAILNSRGELVGINGRSAYPILNTGYVYPDGSRLTDEEIQRMRKLSWGIPTSTFLAQVNSDILTAYYLPLPNNSLSIPEIQWTGWLGELEQKAKEITVRIDSSSHANGSGIIIAKDGDTYTVLTAAHVVCERQDYTQPCGNFKYQIFAPDGKQYSVETNQIKIEKGVDLAVVKFTSKKVYKIATLADYNSTNGDYAFTAGYPKLGEQSPWRFTAGQVASKEQGLFFVKNTDSSIPSTGSLLSGGYELVYTSITYGGMSGGPVLDSKGRVIGIHGRADAEQAYDQKTGDCGLTSKDTCQTQIGVSLGIPVRTFLGLATRLGVQPLHVEKTPAPQLDAQKVQSIEKATLSADVSTGNATASQWLERGNQLLRLSRDEEAIKAFDEVIKLKPSFIHLAYFGKGWALADQKKYQEAQAAFEQAVSYKSDFAIAWRLQSFMYLGLEKWEQGLVAINKTIQLQPKNQSGYLLKAFILISLKKYQEAEAVAKQAIIHGENALAYFIRGVLYEDNKKKELAILDFNKAIEINPRFFEAYLVRGVYYYRDLKFDAALNDFNKVIEINPESTEAYLLRGALYQSNKKWDLAEADYTKVIALKPQDSNGYYKRAKFYKSQQKWNLAEADYTKVIALKPQDLDGYYKRAEFYEAQQKWDLAEADYTKVIVLKPQDSDRYYKRAEFYEAQQKWDLAEADYTKVIALRPQDSDRYYKRARFYEKQQKWDLALADYSKIILLELQESYGYYSRAKIYEKQQKWDLALADYSKIILLKPQESYGYHNRAKIYEKQQKWDLALADYNKAIEIKPQDSNGYSYRAEFYEAQQKWDLALADYNKAIELKPQLVYGYYTRAEFYERQQKWDLAEADYTKFIALKLKDRIYANGYYKRAEFYERQQKWDLAEADYTKVIALKLEDRIYANGYYKRAEFYERQQKWDLAEADYTKVIALKLEDRIYDGYGYYKRAEFYERQQKWDLALADYNKFVELNPQDSRGYYKRVKIYEEQQKWDLAEADYNKFIELKPQNLDSYYKRAKIYEEQQKWDLALADYNKIIELKPQDSNSYANRAMFYQRHKKWDLALADCNKIIEIDRQSPTPYYIHGLTKYEQGAIDEAIQKWEKAIQISGKSPKFSPFALAIAIYNKGEQEKAYQLAETALRQHKDLADVKVLKNNSWGERLINDAEKLLSSPRIQSLLSQIR</sequence>
<keyword evidence="2 3" id="KW-0802">TPR repeat</keyword>
<evidence type="ECO:0000256" key="3">
    <source>
        <dbReference type="PROSITE-ProRule" id="PRU00339"/>
    </source>
</evidence>
<dbReference type="InterPro" id="IPR009003">
    <property type="entry name" value="Peptidase_S1_PA"/>
</dbReference>
<dbReference type="Gene3D" id="1.25.40.10">
    <property type="entry name" value="Tetratricopeptide repeat domain"/>
    <property type="match status" value="9"/>
</dbReference>
<keyword evidence="1" id="KW-0677">Repeat</keyword>
<dbReference type="InterPro" id="IPR043504">
    <property type="entry name" value="Peptidase_S1_PA_chymotrypsin"/>
</dbReference>
<evidence type="ECO:0000313" key="6">
    <source>
        <dbReference type="Proteomes" id="UP000637383"/>
    </source>
</evidence>
<dbReference type="SMART" id="SM00028">
    <property type="entry name" value="TPR"/>
    <property type="match status" value="21"/>
</dbReference>
<evidence type="ECO:0000313" key="5">
    <source>
        <dbReference type="EMBL" id="MBD2737406.1"/>
    </source>
</evidence>
<feature type="repeat" description="TPR" evidence="3">
    <location>
        <begin position="690"/>
        <end position="723"/>
    </location>
</feature>
<dbReference type="RefSeq" id="WP_190957991.1">
    <property type="nucleotide sequence ID" value="NZ_JACJTU010000031.1"/>
</dbReference>
<protein>
    <submittedName>
        <fullName evidence="5">Tetratricopeptide repeat protein</fullName>
    </submittedName>
</protein>
<feature type="repeat" description="TPR" evidence="3">
    <location>
        <begin position="1176"/>
        <end position="1209"/>
    </location>
</feature>
<dbReference type="Gene3D" id="2.40.10.10">
    <property type="entry name" value="Trypsin-like serine proteases"/>
    <property type="match status" value="4"/>
</dbReference>
<feature type="repeat" description="TPR" evidence="3">
    <location>
        <begin position="792"/>
        <end position="825"/>
    </location>
</feature>
<dbReference type="SUPFAM" id="SSF48452">
    <property type="entry name" value="TPR-like"/>
    <property type="match status" value="4"/>
</dbReference>
<reference evidence="5 6" key="1">
    <citation type="journal article" date="2020" name="ISME J.">
        <title>Comparative genomics reveals insights into cyanobacterial evolution and habitat adaptation.</title>
        <authorList>
            <person name="Chen M.Y."/>
            <person name="Teng W.K."/>
            <person name="Zhao L."/>
            <person name="Hu C.X."/>
            <person name="Zhou Y.K."/>
            <person name="Han B.P."/>
            <person name="Song L.R."/>
            <person name="Shu W.S."/>
        </authorList>
    </citation>
    <scope>NUCLEOTIDE SEQUENCE [LARGE SCALE GENOMIC DNA]</scope>
    <source>
        <strain evidence="5 6">FACHB-159</strain>
    </source>
</reference>
<feature type="repeat" description="TPR" evidence="3">
    <location>
        <begin position="724"/>
        <end position="757"/>
    </location>
</feature>
<feature type="repeat" description="TPR" evidence="3">
    <location>
        <begin position="928"/>
        <end position="961"/>
    </location>
</feature>
<dbReference type="Pfam" id="PF13174">
    <property type="entry name" value="TPR_6"/>
    <property type="match status" value="1"/>
</dbReference>
<feature type="chain" id="PRO_5045518541" evidence="4">
    <location>
        <begin position="21"/>
        <end position="1382"/>
    </location>
</feature>
<evidence type="ECO:0000256" key="1">
    <source>
        <dbReference type="ARBA" id="ARBA00022737"/>
    </source>
</evidence>
<dbReference type="PANTHER" id="PTHR44858:SF1">
    <property type="entry name" value="UDP-N-ACETYLGLUCOSAMINE--PEPTIDE N-ACETYLGLUCOSAMINYLTRANSFERASE SPINDLY-RELATED"/>
    <property type="match status" value="1"/>
</dbReference>
<gene>
    <name evidence="5" type="ORF">H6H03_26570</name>
</gene>
<dbReference type="Pfam" id="PF13432">
    <property type="entry name" value="TPR_16"/>
    <property type="match status" value="5"/>
</dbReference>
<feature type="signal peptide" evidence="4">
    <location>
        <begin position="1"/>
        <end position="20"/>
    </location>
</feature>
<dbReference type="PANTHER" id="PTHR44858">
    <property type="entry name" value="TETRATRICOPEPTIDE REPEAT PROTEIN 6"/>
    <property type="match status" value="1"/>
</dbReference>
<evidence type="ECO:0000256" key="4">
    <source>
        <dbReference type="SAM" id="SignalP"/>
    </source>
</evidence>
<feature type="repeat" description="TPR" evidence="3">
    <location>
        <begin position="996"/>
        <end position="1029"/>
    </location>
</feature>
<feature type="repeat" description="TPR" evidence="3">
    <location>
        <begin position="962"/>
        <end position="995"/>
    </location>
</feature>
<feature type="repeat" description="TPR" evidence="3">
    <location>
        <begin position="826"/>
        <end position="859"/>
    </location>
</feature>
<feature type="repeat" description="TPR" evidence="3">
    <location>
        <begin position="758"/>
        <end position="791"/>
    </location>
</feature>
<keyword evidence="4" id="KW-0732">Signal</keyword>